<sequence>MKVYQINYNLRKQSNYDELYKKIKSYSNWCHPLNSCWIITSNKTALEIQNDLTTILDHDDGLLITRLQNEAAWCNLDFHGSKVKTDWLKINLSCAT</sequence>
<proteinExistence type="predicted"/>
<gene>
    <name evidence="1" type="ORF">P256_01541</name>
</gene>
<organism evidence="1 2">
    <name type="scientific">Acinetobacter nectaris CIP 110549</name>
    <dbReference type="NCBI Taxonomy" id="1392540"/>
    <lineage>
        <taxon>Bacteria</taxon>
        <taxon>Pseudomonadati</taxon>
        <taxon>Pseudomonadota</taxon>
        <taxon>Gammaproteobacteria</taxon>
        <taxon>Moraxellales</taxon>
        <taxon>Moraxellaceae</taxon>
        <taxon>Acinetobacter</taxon>
    </lineage>
</organism>
<keyword evidence="2" id="KW-1185">Reference proteome</keyword>
<name>V2TN21_9GAMM</name>
<dbReference type="HOGENOM" id="CLU_179928_1_0_6"/>
<dbReference type="STRING" id="1392540.P256_01541"/>
<dbReference type="AlphaFoldDB" id="V2TN21"/>
<dbReference type="eggNOG" id="ENOG5033BXY">
    <property type="taxonomic scope" value="Bacteria"/>
</dbReference>
<dbReference type="Proteomes" id="UP000023785">
    <property type="component" value="Unassembled WGS sequence"/>
</dbReference>
<protein>
    <recommendedName>
        <fullName evidence="3">SinR family protein</fullName>
    </recommendedName>
</protein>
<dbReference type="RefSeq" id="WP_023273161.1">
    <property type="nucleotide sequence ID" value="NZ_KI530723.1"/>
</dbReference>
<dbReference type="OrthoDB" id="2656750at2"/>
<evidence type="ECO:0000313" key="2">
    <source>
        <dbReference type="Proteomes" id="UP000023785"/>
    </source>
</evidence>
<comment type="caution">
    <text evidence="1">The sequence shown here is derived from an EMBL/GenBank/DDBJ whole genome shotgun (WGS) entry which is preliminary data.</text>
</comment>
<reference evidence="1 2" key="1">
    <citation type="submission" date="2013-10" db="EMBL/GenBank/DDBJ databases">
        <title>The Genome Sequence of Acinetobacter nectaris CIP 110549.</title>
        <authorList>
            <consortium name="The Broad Institute Genomics Platform"/>
            <consortium name="The Broad Institute Genome Sequencing Center for Infectious Disease"/>
            <person name="Cerqueira G."/>
            <person name="Feldgarden M."/>
            <person name="Courvalin P."/>
            <person name="Grillot-Courvalin C."/>
            <person name="Clermont D."/>
            <person name="Rocha E."/>
            <person name="Yoon E.-J."/>
            <person name="Nemec A."/>
            <person name="Young S.K."/>
            <person name="Zeng Q."/>
            <person name="Gargeya S."/>
            <person name="Fitzgerald M."/>
            <person name="Abouelleil A."/>
            <person name="Alvarado L."/>
            <person name="Berlin A.M."/>
            <person name="Chapman S.B."/>
            <person name="Gainer-Dewar J."/>
            <person name="Goldberg J."/>
            <person name="Gnerre S."/>
            <person name="Griggs A."/>
            <person name="Gujja S."/>
            <person name="Hansen M."/>
            <person name="Howarth C."/>
            <person name="Imamovic A."/>
            <person name="Ireland A."/>
            <person name="Larimer J."/>
            <person name="McCowan C."/>
            <person name="Murphy C."/>
            <person name="Pearson M."/>
            <person name="Poon T.W."/>
            <person name="Priest M."/>
            <person name="Roberts A."/>
            <person name="Saif S."/>
            <person name="Shea T."/>
            <person name="Sykes S."/>
            <person name="Wortman J."/>
            <person name="Nusbaum C."/>
            <person name="Birren B."/>
        </authorList>
    </citation>
    <scope>NUCLEOTIDE SEQUENCE [LARGE SCALE GENOMIC DNA]</scope>
    <source>
        <strain evidence="1 2">CIP 110549</strain>
    </source>
</reference>
<dbReference type="PATRIC" id="fig|1392540.3.peg.1491"/>
<evidence type="ECO:0000313" key="1">
    <source>
        <dbReference type="EMBL" id="ESK38722.1"/>
    </source>
</evidence>
<accession>V2TN21</accession>
<evidence type="ECO:0008006" key="3">
    <source>
        <dbReference type="Google" id="ProtNLM"/>
    </source>
</evidence>
<dbReference type="EMBL" id="AYER01000006">
    <property type="protein sequence ID" value="ESK38722.1"/>
    <property type="molecule type" value="Genomic_DNA"/>
</dbReference>